<evidence type="ECO:0000313" key="3">
    <source>
        <dbReference type="Proteomes" id="UP001500984"/>
    </source>
</evidence>
<evidence type="ECO:0000256" key="1">
    <source>
        <dbReference type="SAM" id="MobiDB-lite"/>
    </source>
</evidence>
<gene>
    <name evidence="2" type="ORF">GCM10009823_21980</name>
</gene>
<dbReference type="Proteomes" id="UP001500984">
    <property type="component" value="Unassembled WGS sequence"/>
</dbReference>
<evidence type="ECO:0000313" key="2">
    <source>
        <dbReference type="EMBL" id="GAA2099906.1"/>
    </source>
</evidence>
<protein>
    <recommendedName>
        <fullName evidence="4">DUF559 domain-containing protein</fullName>
    </recommendedName>
</protein>
<dbReference type="RefSeq" id="WP_344337236.1">
    <property type="nucleotide sequence ID" value="NZ_BAAAPZ010000008.1"/>
</dbReference>
<reference evidence="2 3" key="1">
    <citation type="journal article" date="2019" name="Int. J. Syst. Evol. Microbiol.">
        <title>The Global Catalogue of Microorganisms (GCM) 10K type strain sequencing project: providing services to taxonomists for standard genome sequencing and annotation.</title>
        <authorList>
            <consortium name="The Broad Institute Genomics Platform"/>
            <consortium name="The Broad Institute Genome Sequencing Center for Infectious Disease"/>
            <person name="Wu L."/>
            <person name="Ma J."/>
        </authorList>
    </citation>
    <scope>NUCLEOTIDE SEQUENCE [LARGE SCALE GENOMIC DNA]</scope>
    <source>
        <strain evidence="2 3">JCM 15900</strain>
    </source>
</reference>
<feature type="compositionally biased region" description="Basic and acidic residues" evidence="1">
    <location>
        <begin position="1"/>
        <end position="10"/>
    </location>
</feature>
<comment type="caution">
    <text evidence="2">The sequence shown here is derived from an EMBL/GenBank/DDBJ whole genome shotgun (WGS) entry which is preliminary data.</text>
</comment>
<sequence>MHTDSGKADTQHPGSPAQDRVPVSRTPGTTSAGRRAAARSSPARRTPAAWSCPERPEKIPVLLTAASAEGRSAAGQAGEDRAAKGRHRLGSVVKARPARRPLAPGVFAHPSEVALMWVPEWADDTWTAVRNTAAAVQLKKPAMAVSHLTAAHLYGWPLPASASASASAQPLDLTPLKSFSLVPGHHVHRPAEAEVWWFYGVTVTSPRQTLRQISSLLIERQLVDVIDAICGPWRSTALSTPADIAARLPEWPRFPGKARLRSALSRARAGVGSPQETRLRLLLVDAGLPEPTVGHSVDVGFAVLHPDLAYPALKIAIEYEGAHHRLDADQWEHDIRREQAMRDRGWTYLRITAKTSDAEIPRLVTEALASRDVTVEALPLS</sequence>
<organism evidence="2 3">
    <name type="scientific">Brevibacterium salitolerans</name>
    <dbReference type="NCBI Taxonomy" id="1403566"/>
    <lineage>
        <taxon>Bacteria</taxon>
        <taxon>Bacillati</taxon>
        <taxon>Actinomycetota</taxon>
        <taxon>Actinomycetes</taxon>
        <taxon>Micrococcales</taxon>
        <taxon>Brevibacteriaceae</taxon>
        <taxon>Brevibacterium</taxon>
    </lineage>
</organism>
<evidence type="ECO:0008006" key="4">
    <source>
        <dbReference type="Google" id="ProtNLM"/>
    </source>
</evidence>
<keyword evidence="3" id="KW-1185">Reference proteome</keyword>
<dbReference type="EMBL" id="BAAAPZ010000008">
    <property type="protein sequence ID" value="GAA2099906.1"/>
    <property type="molecule type" value="Genomic_DNA"/>
</dbReference>
<feature type="compositionally biased region" description="Low complexity" evidence="1">
    <location>
        <begin position="24"/>
        <end position="49"/>
    </location>
</feature>
<accession>A0ABN2WYC1</accession>
<proteinExistence type="predicted"/>
<dbReference type="InterPro" id="IPR011335">
    <property type="entry name" value="Restrct_endonuc-II-like"/>
</dbReference>
<dbReference type="SUPFAM" id="SSF52980">
    <property type="entry name" value="Restriction endonuclease-like"/>
    <property type="match status" value="1"/>
</dbReference>
<feature type="region of interest" description="Disordered" evidence="1">
    <location>
        <begin position="1"/>
        <end position="56"/>
    </location>
</feature>
<dbReference type="Gene3D" id="3.40.960.10">
    <property type="entry name" value="VSR Endonuclease"/>
    <property type="match status" value="1"/>
</dbReference>
<name>A0ABN2WYC1_9MICO</name>